<dbReference type="Proteomes" id="UP000509568">
    <property type="component" value="Chromosome"/>
</dbReference>
<dbReference type="RefSeq" id="WP_176569533.1">
    <property type="nucleotide sequence ID" value="NZ_CP056030.1"/>
</dbReference>
<dbReference type="PROSITE" id="PS51257">
    <property type="entry name" value="PROKAR_LIPOPROTEIN"/>
    <property type="match status" value="1"/>
</dbReference>
<name>A0A7D5H2Q3_9PSED</name>
<accession>A0A7D5H2Q3</accession>
<dbReference type="KEGG" id="pez:HWQ56_00675"/>
<evidence type="ECO:0000313" key="3">
    <source>
        <dbReference type="Proteomes" id="UP000509568"/>
    </source>
</evidence>
<dbReference type="AlphaFoldDB" id="A0A7D5H2Q3"/>
<feature type="chain" id="PRO_5028927416" evidence="1">
    <location>
        <begin position="21"/>
        <end position="54"/>
    </location>
</feature>
<organism evidence="2 3">
    <name type="scientific">Pseudomonas eucalypticola</name>
    <dbReference type="NCBI Taxonomy" id="2599595"/>
    <lineage>
        <taxon>Bacteria</taxon>
        <taxon>Pseudomonadati</taxon>
        <taxon>Pseudomonadota</taxon>
        <taxon>Gammaproteobacteria</taxon>
        <taxon>Pseudomonadales</taxon>
        <taxon>Pseudomonadaceae</taxon>
        <taxon>Pseudomonas</taxon>
    </lineage>
</organism>
<evidence type="ECO:0000313" key="2">
    <source>
        <dbReference type="EMBL" id="QKZ02383.1"/>
    </source>
</evidence>
<proteinExistence type="predicted"/>
<protein>
    <submittedName>
        <fullName evidence="2">Uncharacterized protein</fullName>
    </submittedName>
</protein>
<dbReference type="EMBL" id="CP056030">
    <property type="protein sequence ID" value="QKZ02383.1"/>
    <property type="molecule type" value="Genomic_DNA"/>
</dbReference>
<gene>
    <name evidence="2" type="ORF">HWQ56_00675</name>
</gene>
<keyword evidence="3" id="KW-1185">Reference proteome</keyword>
<feature type="signal peptide" evidence="1">
    <location>
        <begin position="1"/>
        <end position="20"/>
    </location>
</feature>
<sequence>MPLSLVRLALATLLLTIAQGCSRPPVVLPNDAYIWQRQWTPALVAAVQSNVSAP</sequence>
<evidence type="ECO:0000256" key="1">
    <source>
        <dbReference type="SAM" id="SignalP"/>
    </source>
</evidence>
<reference evidence="2 3" key="1">
    <citation type="submission" date="2020-06" db="EMBL/GenBank/DDBJ databases">
        <title>Pseudomonas eucalypticola sp. nov., an endophyte of Eucalyptus dunnii leaves with biocontrol ability of eucalyptus leaf blight.</title>
        <authorList>
            <person name="Liu Y."/>
            <person name="Song Z."/>
            <person name="Zeng H."/>
            <person name="Lu M."/>
            <person name="Wang X."/>
            <person name="Lian X."/>
            <person name="Zhang Q."/>
        </authorList>
    </citation>
    <scope>NUCLEOTIDE SEQUENCE [LARGE SCALE GENOMIC DNA]</scope>
    <source>
        <strain evidence="2 3">NP-1</strain>
    </source>
</reference>
<keyword evidence="1" id="KW-0732">Signal</keyword>